<feature type="region of interest" description="Disordered" evidence="1">
    <location>
        <begin position="84"/>
        <end position="107"/>
    </location>
</feature>
<dbReference type="Proteomes" id="UP000596123">
    <property type="component" value="Segment"/>
</dbReference>
<evidence type="ECO:0000313" key="2">
    <source>
        <dbReference type="EMBL" id="QQO90478.1"/>
    </source>
</evidence>
<dbReference type="EMBL" id="MW366843">
    <property type="protein sequence ID" value="QQO90478.1"/>
    <property type="molecule type" value="Genomic_DNA"/>
</dbReference>
<sequence length="291" mass="32869">MSDKIDASEAIANHIAGLESQLRGEKIVSSSLQEELNDRVVELAAVGAQHRAKQKLNDQLVETVNAVRAELESQRTMFRETTLELQRQHNETRTSLERSERELEAERNRPLGSTDFIMHMMVTQAASWLNQRVLLTFTHKAFTHKGLTRLQGLVLNAQTTSADLIDLPQGLQEIVKTYCTTSRTAFDSDQLLADISNYVDSNASTILELPAVQDLFEFRQSLRENAKTEKLARAHLKHIACPDVLVGFFVMTTDNPVVYREQHEHALLESVKEIAVSFIEDISFEIPISLE</sequence>
<organism evidence="2 3">
    <name type="scientific">Erwinia phage pEa_SNUABM_5</name>
    <dbReference type="NCBI Taxonomy" id="2797313"/>
    <lineage>
        <taxon>Viruses</taxon>
        <taxon>Duplodnaviria</taxon>
        <taxon>Heunggongvirae</taxon>
        <taxon>Uroviricota</taxon>
        <taxon>Caudoviricetes</taxon>
        <taxon>Rivsvirus</taxon>
        <taxon>Rivsvirus SNUABM5</taxon>
    </lineage>
</organism>
<proteinExistence type="predicted"/>
<accession>A0A7T8EPU2</accession>
<evidence type="ECO:0000256" key="1">
    <source>
        <dbReference type="SAM" id="MobiDB-lite"/>
    </source>
</evidence>
<name>A0A7T8EPU2_9CAUD</name>
<reference evidence="2 3" key="1">
    <citation type="submission" date="2020-12" db="EMBL/GenBank/DDBJ databases">
        <title>Complete genome sequence of Erwinia phage pEa_SNUABM_5.</title>
        <authorList>
            <person name="Kim S.G."/>
            <person name="Lee S.B."/>
            <person name="Kwon J."/>
            <person name="Park S.C."/>
        </authorList>
    </citation>
    <scope>NUCLEOTIDE SEQUENCE [LARGE SCALE GENOMIC DNA]</scope>
</reference>
<evidence type="ECO:0000313" key="3">
    <source>
        <dbReference type="Proteomes" id="UP000596123"/>
    </source>
</evidence>
<gene>
    <name evidence="2" type="ORF">pEaSNUABM5_00336</name>
</gene>
<keyword evidence="3" id="KW-1185">Reference proteome</keyword>
<protein>
    <submittedName>
        <fullName evidence="2">Uncharacterized protein</fullName>
    </submittedName>
</protein>